<accession>A0A0A7LBS8</accession>
<proteinExistence type="predicted"/>
<dbReference type="EMBL" id="CP010070">
    <property type="protein sequence ID" value="AIZ56519.1"/>
    <property type="molecule type" value="Genomic_DNA"/>
</dbReference>
<dbReference type="STRING" id="1577791.Mpt1_c06330"/>
<dbReference type="Proteomes" id="UP000030787">
    <property type="component" value="Chromosome"/>
</dbReference>
<keyword evidence="2" id="KW-1185">Reference proteome</keyword>
<dbReference type="HOGENOM" id="CLU_131306_0_0_2"/>
<dbReference type="InterPro" id="IPR022803">
    <property type="entry name" value="Ribosomal_uL5_dom_sf"/>
</dbReference>
<reference evidence="1 2" key="1">
    <citation type="journal article" date="2014" name="Appl. Environ. Microbiol.">
        <title>Comparative Genome Analysis of 'Candidatus Methanoplasma termitum' Indicates a New Mode of Energy Metabolism in the Seventh Order of Methanogens.</title>
        <authorList>
            <person name="Lang K."/>
            <person name="Schuldes J."/>
            <person name="Klingl A."/>
            <person name="Poehlein A."/>
            <person name="Daniel R."/>
            <person name="Brune A."/>
        </authorList>
    </citation>
    <scope>NUCLEOTIDE SEQUENCE [LARGE SCALE GENOMIC DNA]</scope>
    <source>
        <strain evidence="2">Mpt1</strain>
    </source>
</reference>
<dbReference type="KEGG" id="mear:Mpt1_c06330"/>
<evidence type="ECO:0000313" key="2">
    <source>
        <dbReference type="Proteomes" id="UP000030787"/>
    </source>
</evidence>
<dbReference type="Pfam" id="PF01877">
    <property type="entry name" value="RNA_binding"/>
    <property type="match status" value="1"/>
</dbReference>
<dbReference type="PANTHER" id="PTHR38816:SF1">
    <property type="entry name" value="EXOSOME SUBUNIT"/>
    <property type="match status" value="1"/>
</dbReference>
<dbReference type="GeneID" id="24818299"/>
<dbReference type="AlphaFoldDB" id="A0A0A7LBS8"/>
<dbReference type="RefSeq" id="WP_048112054.1">
    <property type="nucleotide sequence ID" value="NZ_CP010070.1"/>
</dbReference>
<sequence length="151" mass="17337">MQGTFHWLRVNIFCYATENEELIHEKTAELLGTDEFECDVADSEHGNKIIILSAELSKQRDIVPIFTRLGKDVIDELRERLDEKIDEDCVLFMRLDKQELVQGRYVIASHGDVLSIAGKIVSHPARKEIAKTKMTEFLNSLVIPDTWCHLP</sequence>
<organism evidence="1 2">
    <name type="scientific">Candidatus Methanoplasma termitum</name>
    <dbReference type="NCBI Taxonomy" id="1577791"/>
    <lineage>
        <taxon>Archaea</taxon>
        <taxon>Methanobacteriati</taxon>
        <taxon>Thermoplasmatota</taxon>
        <taxon>Thermoplasmata</taxon>
        <taxon>Methanomassiliicoccales</taxon>
        <taxon>Methanomassiliicoccaceae</taxon>
        <taxon>Candidatus Methanoplasma</taxon>
    </lineage>
</organism>
<dbReference type="InterPro" id="IPR002739">
    <property type="entry name" value="PAB1135-like"/>
</dbReference>
<name>A0A0A7LBS8_9ARCH</name>
<dbReference type="PANTHER" id="PTHR38816">
    <property type="entry name" value="EXOSOME SUBUNIT, DUF54 FAMILY-RELATED"/>
    <property type="match status" value="1"/>
</dbReference>
<protein>
    <recommendedName>
        <fullName evidence="3">RNA-binding protein</fullName>
    </recommendedName>
</protein>
<evidence type="ECO:0000313" key="1">
    <source>
        <dbReference type="EMBL" id="AIZ56519.1"/>
    </source>
</evidence>
<dbReference type="OrthoDB" id="10874at2157"/>
<dbReference type="Gene3D" id="3.30.1440.10">
    <property type="match status" value="1"/>
</dbReference>
<gene>
    <name evidence="1" type="ORF">Mpt1_c06330</name>
</gene>
<evidence type="ECO:0008006" key="3">
    <source>
        <dbReference type="Google" id="ProtNLM"/>
    </source>
</evidence>
<dbReference type="SUPFAM" id="SSF55282">
    <property type="entry name" value="RL5-like"/>
    <property type="match status" value="1"/>
</dbReference>